<name>A0A1I7WHM0_HETBA</name>
<dbReference type="AlphaFoldDB" id="A0A1I7WHM0"/>
<evidence type="ECO:0000313" key="2">
    <source>
        <dbReference type="Proteomes" id="UP000095283"/>
    </source>
</evidence>
<organism evidence="2 3">
    <name type="scientific">Heterorhabditis bacteriophora</name>
    <name type="common">Entomopathogenic nematode worm</name>
    <dbReference type="NCBI Taxonomy" id="37862"/>
    <lineage>
        <taxon>Eukaryota</taxon>
        <taxon>Metazoa</taxon>
        <taxon>Ecdysozoa</taxon>
        <taxon>Nematoda</taxon>
        <taxon>Chromadorea</taxon>
        <taxon>Rhabditida</taxon>
        <taxon>Rhabditina</taxon>
        <taxon>Rhabditomorpha</taxon>
        <taxon>Strongyloidea</taxon>
        <taxon>Heterorhabditidae</taxon>
        <taxon>Heterorhabditis</taxon>
    </lineage>
</organism>
<dbReference type="WBParaSite" id="Hba_04480">
    <property type="protein sequence ID" value="Hba_04480"/>
    <property type="gene ID" value="Hba_04480"/>
</dbReference>
<evidence type="ECO:0000256" key="1">
    <source>
        <dbReference type="SAM" id="Phobius"/>
    </source>
</evidence>
<dbReference type="Proteomes" id="UP000095283">
    <property type="component" value="Unplaced"/>
</dbReference>
<accession>A0A1I7WHM0</accession>
<protein>
    <submittedName>
        <fullName evidence="3">Uncharacterized protein</fullName>
    </submittedName>
</protein>
<proteinExistence type="predicted"/>
<keyword evidence="2" id="KW-1185">Reference proteome</keyword>
<keyword evidence="1" id="KW-0472">Membrane</keyword>
<reference evidence="3" key="1">
    <citation type="submission" date="2016-11" db="UniProtKB">
        <authorList>
            <consortium name="WormBaseParasite"/>
        </authorList>
    </citation>
    <scope>IDENTIFICATION</scope>
</reference>
<keyword evidence="1" id="KW-1133">Transmembrane helix</keyword>
<keyword evidence="1" id="KW-0812">Transmembrane</keyword>
<sequence length="105" mass="11833">MTAPSCWKFIPFIFVETNSNNNCIKNNSSLQINNQLGKVMITKIQGDWDYDAVRKTGYSTRLAQFVVVTCIFAGVTFFCGSHKQKGDHAATAEFEIEDRPIHIGR</sequence>
<evidence type="ECO:0000313" key="3">
    <source>
        <dbReference type="WBParaSite" id="Hba_04480"/>
    </source>
</evidence>
<feature type="transmembrane region" description="Helical" evidence="1">
    <location>
        <begin position="62"/>
        <end position="80"/>
    </location>
</feature>